<proteinExistence type="predicted"/>
<evidence type="ECO:0000313" key="2">
    <source>
        <dbReference type="Proteomes" id="UP001165378"/>
    </source>
</evidence>
<dbReference type="InterPro" id="IPR011047">
    <property type="entry name" value="Quinoprotein_ADH-like_sf"/>
</dbReference>
<organism evidence="1 2">
    <name type="scientific">Yinghuangia soli</name>
    <dbReference type="NCBI Taxonomy" id="2908204"/>
    <lineage>
        <taxon>Bacteria</taxon>
        <taxon>Bacillati</taxon>
        <taxon>Actinomycetota</taxon>
        <taxon>Actinomycetes</taxon>
        <taxon>Kitasatosporales</taxon>
        <taxon>Streptomycetaceae</taxon>
        <taxon>Yinghuangia</taxon>
    </lineage>
</organism>
<dbReference type="RefSeq" id="WP_235055667.1">
    <property type="nucleotide sequence ID" value="NZ_JAKFHA010000020.1"/>
</dbReference>
<comment type="caution">
    <text evidence="1">The sequence shown here is derived from an EMBL/GenBank/DDBJ whole genome shotgun (WGS) entry which is preliminary data.</text>
</comment>
<dbReference type="SUPFAM" id="SSF50998">
    <property type="entry name" value="Quinoprotein alcohol dehydrogenase-like"/>
    <property type="match status" value="1"/>
</dbReference>
<dbReference type="EMBL" id="JAKFHA010000020">
    <property type="protein sequence ID" value="MCF2530999.1"/>
    <property type="molecule type" value="Genomic_DNA"/>
</dbReference>
<reference evidence="1" key="1">
    <citation type="submission" date="2022-01" db="EMBL/GenBank/DDBJ databases">
        <title>Genome-Based Taxonomic Classification of the Phylum Actinobacteria.</title>
        <authorList>
            <person name="Gao Y."/>
        </authorList>
    </citation>
    <scope>NUCLEOTIDE SEQUENCE</scope>
    <source>
        <strain evidence="1">KLBMP 8922</strain>
    </source>
</reference>
<sequence>MGNAVVVLQQQSTRQDGGGTYRAAFYDAATGQMRATVDVQGTVAVETWRGRPALVARDARTVPASGLSASREARVVTAFDEDGKQIGTTDLTKDDLKYRESVLDGWVIRSGEGPDGKNHMWARPADATAPGKLVHTCDRPGDDSCTKPVASSGSASAFAAQTLFVTDATDPGGVKQLRAVDPATGQTRWSTASVQAPAGAATVEQIKGKTPGRRATVVGTVGDKVVLGWYGHADDATYVGGPIHLGLYDAATGRLLSGGPAPVTESVDGVSLYTAPGDPTLYLHAHELGLAWDTKTGAIVWQQAKGERAARVFAAVNGALYAGVDVSASMDKRAQVTESIVLDARTKAVLAEKGPTREAIPQPAANGYATAQTKDRIWVFAPQPLT</sequence>
<dbReference type="InterPro" id="IPR015943">
    <property type="entry name" value="WD40/YVTN_repeat-like_dom_sf"/>
</dbReference>
<dbReference type="Gene3D" id="2.130.10.10">
    <property type="entry name" value="YVTN repeat-like/Quinoprotein amine dehydrogenase"/>
    <property type="match status" value="1"/>
</dbReference>
<dbReference type="Proteomes" id="UP001165378">
    <property type="component" value="Unassembled WGS sequence"/>
</dbReference>
<keyword evidence="2" id="KW-1185">Reference proteome</keyword>
<accession>A0AA41U6I6</accession>
<dbReference type="AlphaFoldDB" id="A0AA41U6I6"/>
<name>A0AA41U6I6_9ACTN</name>
<gene>
    <name evidence="1" type="ORF">LZ495_27820</name>
</gene>
<protein>
    <submittedName>
        <fullName evidence="1">PQQ-like beta-propeller repeat protein</fullName>
    </submittedName>
</protein>
<evidence type="ECO:0000313" key="1">
    <source>
        <dbReference type="EMBL" id="MCF2530999.1"/>
    </source>
</evidence>